<sequence length="130" mass="14975">MDIDKKIRQQLLKESEQINSRLKRDPSLFAMLGDAYKGRLGGWLILMSIIAFLLSLLMLWSGYQFFFVVVSPAALIKWGVTLLLASMMQIAIKMWIYNEMNRNATAREIKRLELAIAKLEPKGEELLARE</sequence>
<protein>
    <submittedName>
        <fullName evidence="2">Uncharacterized protein</fullName>
    </submittedName>
</protein>
<feature type="transmembrane region" description="Helical" evidence="1">
    <location>
        <begin position="40"/>
        <end position="60"/>
    </location>
</feature>
<dbReference type="InterPro" id="IPR046659">
    <property type="entry name" value="DUF6768"/>
</dbReference>
<feature type="transmembrane region" description="Helical" evidence="1">
    <location>
        <begin position="66"/>
        <end position="92"/>
    </location>
</feature>
<keyword evidence="1" id="KW-0472">Membrane</keyword>
<comment type="caution">
    <text evidence="2">The sequence shown here is derived from an EMBL/GenBank/DDBJ whole genome shotgun (WGS) entry which is preliminary data.</text>
</comment>
<gene>
    <name evidence="2" type="ORF">JMA39_10115</name>
</gene>
<name>A0ABS1SYS7_9GAMM</name>
<keyword evidence="1" id="KW-0812">Transmembrane</keyword>
<evidence type="ECO:0000256" key="1">
    <source>
        <dbReference type="SAM" id="Phobius"/>
    </source>
</evidence>
<keyword evidence="1" id="KW-1133">Transmembrane helix</keyword>
<accession>A0ABS1SYS7</accession>
<evidence type="ECO:0000313" key="3">
    <source>
        <dbReference type="Proteomes" id="UP000604898"/>
    </source>
</evidence>
<keyword evidence="3" id="KW-1185">Reference proteome</keyword>
<evidence type="ECO:0000313" key="2">
    <source>
        <dbReference type="EMBL" id="MBL4913495.1"/>
    </source>
</evidence>
<proteinExistence type="predicted"/>
<dbReference type="RefSeq" id="WP_202721760.1">
    <property type="nucleotide sequence ID" value="NZ_BPEX01000009.1"/>
</dbReference>
<organism evidence="2 3">
    <name type="scientific">Shewanella schlegeliana</name>
    <dbReference type="NCBI Taxonomy" id="190308"/>
    <lineage>
        <taxon>Bacteria</taxon>
        <taxon>Pseudomonadati</taxon>
        <taxon>Pseudomonadota</taxon>
        <taxon>Gammaproteobacteria</taxon>
        <taxon>Alteromonadales</taxon>
        <taxon>Shewanellaceae</taxon>
        <taxon>Shewanella</taxon>
    </lineage>
</organism>
<dbReference type="EMBL" id="JAESVD010000005">
    <property type="protein sequence ID" value="MBL4913495.1"/>
    <property type="molecule type" value="Genomic_DNA"/>
</dbReference>
<dbReference type="Proteomes" id="UP000604898">
    <property type="component" value="Unassembled WGS sequence"/>
</dbReference>
<reference evidence="2 3" key="1">
    <citation type="submission" date="2021-01" db="EMBL/GenBank/DDBJ databases">
        <title>Genome sequence of Shewanella schlegeliana JCM 11561.</title>
        <authorList>
            <person name="Zhang H."/>
            <person name="Li C."/>
        </authorList>
    </citation>
    <scope>NUCLEOTIDE SEQUENCE [LARGE SCALE GENOMIC DNA]</scope>
    <source>
        <strain evidence="2 3">JCM 11561</strain>
    </source>
</reference>
<dbReference type="Pfam" id="PF20556">
    <property type="entry name" value="DUF6768"/>
    <property type="match status" value="1"/>
</dbReference>